<dbReference type="EMBL" id="ATCL01000020">
    <property type="protein sequence ID" value="ERG66768.1"/>
    <property type="molecule type" value="Genomic_DNA"/>
</dbReference>
<protein>
    <submittedName>
        <fullName evidence="1">Uncharacterized protein</fullName>
    </submittedName>
</protein>
<dbReference type="AlphaFoldDB" id="U1LHE3"/>
<comment type="caution">
    <text evidence="1">The sequence shown here is derived from an EMBL/GenBank/DDBJ whole genome shotgun (WGS) entry which is preliminary data.</text>
</comment>
<proteinExistence type="predicted"/>
<organism evidence="1 2">
    <name type="scientific">Exiguobacterium chiriqhucha RW-2</name>
    <dbReference type="NCBI Taxonomy" id="1345023"/>
    <lineage>
        <taxon>Bacteria</taxon>
        <taxon>Bacillati</taxon>
        <taxon>Bacillota</taxon>
        <taxon>Bacilli</taxon>
        <taxon>Bacillales</taxon>
        <taxon>Bacillales Family XII. Incertae Sedis</taxon>
        <taxon>Exiguobacterium</taxon>
    </lineage>
</organism>
<sequence>MERQMFTTDGASRQARLLTMEDAAQLRALQETDLRFIRIGYDSVRSWLAIDLDNGELFFCDDEYRPSDVIRTPIETVMSWAPTKERLLLLTQRLNLGELSEQEFPRNRNTPTFEEMIEWILYVKTGVLTRENVSSWAGRVLWQSENEMMEGTMLDALNELSVIDMPGENGSYFYDEVDLDEWIEQMRKGMRQDED</sequence>
<reference evidence="1 2" key="1">
    <citation type="journal article" date="2013" name="Genome Announc.">
        <title>Draft Genome Sequence of Exiguobacterium pavilionensis Strain RW-2, with Wide Thermal, Salinity, and pH Tolerance, Isolated from Modern Freshwater Microbialites.</title>
        <authorList>
            <person name="White R.A.III."/>
            <person name="Grassa C.J."/>
            <person name="Suttle C.A."/>
        </authorList>
    </citation>
    <scope>NUCLEOTIDE SEQUENCE [LARGE SCALE GENOMIC DNA]</scope>
    <source>
        <strain evidence="1 2">RW-2</strain>
    </source>
</reference>
<name>U1LHE3_9BACL</name>
<accession>U1LHE3</accession>
<dbReference type="RefSeq" id="WP_021067397.1">
    <property type="nucleotide sequence ID" value="NZ_ATCL01000020.1"/>
</dbReference>
<evidence type="ECO:0000313" key="1">
    <source>
        <dbReference type="EMBL" id="ERG66768.1"/>
    </source>
</evidence>
<gene>
    <name evidence="1" type="ORF">M467_05690</name>
</gene>
<dbReference type="Proteomes" id="UP000016464">
    <property type="component" value="Unassembled WGS sequence"/>
</dbReference>
<dbReference type="PATRIC" id="fig|1345023.5.peg.2241"/>
<dbReference type="OrthoDB" id="2356844at2"/>
<evidence type="ECO:0000313" key="2">
    <source>
        <dbReference type="Proteomes" id="UP000016464"/>
    </source>
</evidence>
<keyword evidence="2" id="KW-1185">Reference proteome</keyword>